<dbReference type="VEuPathDB" id="TriTrypDB:TcCLB.504149.80"/>
<evidence type="ECO:0000256" key="1">
    <source>
        <dbReference type="SAM" id="MobiDB-lite"/>
    </source>
</evidence>
<dbReference type="SUPFAM" id="SSF103473">
    <property type="entry name" value="MFS general substrate transporter"/>
    <property type="match status" value="1"/>
</dbReference>
<evidence type="ECO:0000313" key="4">
    <source>
        <dbReference type="Proteomes" id="UP000246121"/>
    </source>
</evidence>
<dbReference type="Gene3D" id="1.20.1250.20">
    <property type="entry name" value="MFS general substrate transporter like domains"/>
    <property type="match status" value="1"/>
</dbReference>
<dbReference type="VEuPathDB" id="TriTrypDB:Tc_MARK_457"/>
<dbReference type="VEuPathDB" id="TriTrypDB:C4B63_12g250"/>
<dbReference type="VEuPathDB" id="TriTrypDB:BCY84_00701"/>
<feature type="transmembrane region" description="Helical" evidence="2">
    <location>
        <begin position="334"/>
        <end position="359"/>
    </location>
</feature>
<feature type="region of interest" description="Disordered" evidence="1">
    <location>
        <begin position="1"/>
        <end position="29"/>
    </location>
</feature>
<dbReference type="VEuPathDB" id="TriTrypDB:TCDM_00724"/>
<accession>A0A2V2VVS8</accession>
<name>A0A2V2VVS8_TRYCR</name>
<feature type="transmembrane region" description="Helical" evidence="2">
    <location>
        <begin position="193"/>
        <end position="214"/>
    </location>
</feature>
<dbReference type="VEuPathDB" id="TriTrypDB:TCSYLVIO_001610"/>
<feature type="transmembrane region" description="Helical" evidence="2">
    <location>
        <begin position="403"/>
        <end position="420"/>
    </location>
</feature>
<dbReference type="InterPro" id="IPR036259">
    <property type="entry name" value="MFS_trans_sf"/>
</dbReference>
<reference evidence="3 4" key="1">
    <citation type="journal article" date="2018" name="Microb. Genom.">
        <title>Expanding an expanded genome: long-read sequencing of Trypanosoma cruzi.</title>
        <authorList>
            <person name="Berna L."/>
            <person name="Rodriguez M."/>
            <person name="Chiribao M.L."/>
            <person name="Parodi-Talice A."/>
            <person name="Pita S."/>
            <person name="Rijo G."/>
            <person name="Alvarez-Valin F."/>
            <person name="Robello C."/>
        </authorList>
    </citation>
    <scope>NUCLEOTIDE SEQUENCE [LARGE SCALE GENOMIC DNA]</scope>
    <source>
        <strain evidence="3 4">Dm28c</strain>
    </source>
</reference>
<protein>
    <submittedName>
        <fullName evidence="3">Uncharacterized protein</fullName>
    </submittedName>
</protein>
<feature type="transmembrane region" description="Helical" evidence="2">
    <location>
        <begin position="275"/>
        <end position="300"/>
    </location>
</feature>
<feature type="transmembrane region" description="Helical" evidence="2">
    <location>
        <begin position="245"/>
        <end position="269"/>
    </location>
</feature>
<comment type="caution">
    <text evidence="3">The sequence shown here is derived from an EMBL/GenBank/DDBJ whole genome shotgun (WGS) entry which is preliminary data.</text>
</comment>
<feature type="transmembrane region" description="Helical" evidence="2">
    <location>
        <begin position="168"/>
        <end position="187"/>
    </location>
</feature>
<keyword evidence="2" id="KW-1133">Transmembrane helix</keyword>
<dbReference type="VEuPathDB" id="TriTrypDB:C3747_44g165"/>
<evidence type="ECO:0000256" key="2">
    <source>
        <dbReference type="SAM" id="Phobius"/>
    </source>
</evidence>
<feature type="transmembrane region" description="Helical" evidence="2">
    <location>
        <begin position="427"/>
        <end position="443"/>
    </location>
</feature>
<organism evidence="3 4">
    <name type="scientific">Trypanosoma cruzi</name>
    <dbReference type="NCBI Taxonomy" id="5693"/>
    <lineage>
        <taxon>Eukaryota</taxon>
        <taxon>Discoba</taxon>
        <taxon>Euglenozoa</taxon>
        <taxon>Kinetoplastea</taxon>
        <taxon>Metakinetoplastina</taxon>
        <taxon>Trypanosomatida</taxon>
        <taxon>Trypanosomatidae</taxon>
        <taxon>Trypanosoma</taxon>
        <taxon>Schizotrypanum</taxon>
    </lineage>
</organism>
<keyword evidence="2" id="KW-0472">Membrane</keyword>
<dbReference type="VEuPathDB" id="TriTrypDB:TcG_01918"/>
<proteinExistence type="predicted"/>
<feature type="transmembrane region" description="Helical" evidence="2">
    <location>
        <begin position="309"/>
        <end position="328"/>
    </location>
</feature>
<dbReference type="VEuPathDB" id="TriTrypDB:ECC02_002970"/>
<dbReference type="VEuPathDB" id="TriTrypDB:TcYC6_0043020"/>
<dbReference type="Proteomes" id="UP000246121">
    <property type="component" value="Unassembled WGS sequence"/>
</dbReference>
<dbReference type="VEuPathDB" id="TriTrypDB:TcBrA4_0090710"/>
<feature type="transmembrane region" description="Helical" evidence="2">
    <location>
        <begin position="108"/>
        <end position="127"/>
    </location>
</feature>
<dbReference type="EMBL" id="PRFA01000012">
    <property type="protein sequence ID" value="PWU98443.1"/>
    <property type="molecule type" value="Genomic_DNA"/>
</dbReference>
<dbReference type="AlphaFoldDB" id="A0A2V2VVS8"/>
<feature type="transmembrane region" description="Helical" evidence="2">
    <location>
        <begin position="64"/>
        <end position="87"/>
    </location>
</feature>
<gene>
    <name evidence="3" type="ORF">C4B63_12g250</name>
</gene>
<dbReference type="VEuPathDB" id="TriTrypDB:TcCL_ESM01717"/>
<evidence type="ECO:0000313" key="3">
    <source>
        <dbReference type="EMBL" id="PWU98443.1"/>
    </source>
</evidence>
<sequence>MCTQMVGAMEKQTPSPGRRKRSVRTDTPKDFPRKEVIGQNYMSLGLEIAKCIDILVTASPLPIITLYTAAVPLSLWSLALAQALYFFPQLWSTVICDRFARRFNGITTYTATLIATAISSFITANALRTHSLFLYLLARFVNGLFRHALSFSALAARELSDASKGYDTQKISIFSLMAAMLFGGILGEYATDVAAAIEMLATMEFATAVTLMLLSFTCTRGTRTAPGVTSVEEYKNWLLRQPYSCISFFVPTALCVSCASMSQCMYPFIDRQVFQLHYVFIGIHMAAVIAIEAIVAPVLIKRCGEMNQWMIHTCAAFLLFGSWLSPWVSDNGLLLYLGATMLFTDLPAAILGVVFSSVAENSFKTSDRVFSSNLHRHVKQFCKQWSPILLIFVHSMLIDRQDATRVVLMPFSVGFVTIILTHQIKRALAAIFVSGWAIGAFSSLGDEGIWVTLISTIGLMMVGRSTGET</sequence>
<keyword evidence="2" id="KW-0812">Transmembrane</keyword>